<dbReference type="InterPro" id="IPR036736">
    <property type="entry name" value="ACP-like_sf"/>
</dbReference>
<protein>
    <submittedName>
        <fullName evidence="8">SDR family NAD(P)-dependent oxidoreductase</fullName>
    </submittedName>
</protein>
<dbReference type="InterPro" id="IPR002364">
    <property type="entry name" value="Quin_OxRdtase/zeta-crystal_CS"/>
</dbReference>
<dbReference type="RefSeq" id="WP_205086855.1">
    <property type="nucleotide sequence ID" value="NZ_JAFEUF010000414.1"/>
</dbReference>
<dbReference type="SMART" id="SM00822">
    <property type="entry name" value="PKS_KR"/>
    <property type="match status" value="1"/>
</dbReference>
<dbReference type="PANTHER" id="PTHR43775">
    <property type="entry name" value="FATTY ACID SYNTHASE"/>
    <property type="match status" value="1"/>
</dbReference>
<accession>A0ABS2I973</accession>
<dbReference type="InterPro" id="IPR014030">
    <property type="entry name" value="Ketoacyl_synth_N"/>
</dbReference>
<dbReference type="Pfam" id="PF13602">
    <property type="entry name" value="ADH_zinc_N_2"/>
    <property type="match status" value="1"/>
</dbReference>
<dbReference type="InterPro" id="IPR020841">
    <property type="entry name" value="PKS_Beta-ketoAc_synthase_dom"/>
</dbReference>
<dbReference type="InterPro" id="IPR011032">
    <property type="entry name" value="GroES-like_sf"/>
</dbReference>
<dbReference type="PROSITE" id="PS00012">
    <property type="entry name" value="PHOSPHOPANTETHEINE"/>
    <property type="match status" value="1"/>
</dbReference>
<proteinExistence type="predicted"/>
<evidence type="ECO:0000256" key="5">
    <source>
        <dbReference type="ARBA" id="ARBA00023315"/>
    </source>
</evidence>
<evidence type="ECO:0000313" key="9">
    <source>
        <dbReference type="Proteomes" id="UP000712045"/>
    </source>
</evidence>
<dbReference type="Pfam" id="PF00550">
    <property type="entry name" value="PP-binding"/>
    <property type="match status" value="1"/>
</dbReference>
<dbReference type="InterPro" id="IPR050091">
    <property type="entry name" value="PKS_NRPS_Biosynth_Enz"/>
</dbReference>
<dbReference type="PROSITE" id="PS01162">
    <property type="entry name" value="QOR_ZETA_CRYSTAL"/>
    <property type="match status" value="1"/>
</dbReference>
<feature type="non-terminal residue" evidence="8">
    <location>
        <position position="1"/>
    </location>
</feature>
<dbReference type="SMART" id="SM00825">
    <property type="entry name" value="PKS_KS"/>
    <property type="match status" value="1"/>
</dbReference>
<dbReference type="SUPFAM" id="SSF51735">
    <property type="entry name" value="NAD(P)-binding Rossmann-fold domains"/>
    <property type="match status" value="2"/>
</dbReference>
<reference evidence="8 9" key="1">
    <citation type="submission" date="2021-02" db="EMBL/GenBank/DDBJ databases">
        <title>Genome Streptomyces sp. RHZ10.</title>
        <authorList>
            <person name="Besaury L."/>
        </authorList>
    </citation>
    <scope>NUCLEOTIDE SEQUENCE [LARGE SCALE GENOMIC DNA]</scope>
    <source>
        <strain evidence="8 9">RHZ10</strain>
    </source>
</reference>
<dbReference type="PANTHER" id="PTHR43775:SF51">
    <property type="entry name" value="INACTIVE PHENOLPHTHIOCEROL SYNTHESIS POLYKETIDE SYNTHASE TYPE I PKS1-RELATED"/>
    <property type="match status" value="1"/>
</dbReference>
<dbReference type="InterPro" id="IPR032821">
    <property type="entry name" value="PKS_assoc"/>
</dbReference>
<gene>
    <name evidence="8" type="ORF">JS521_34745</name>
</gene>
<dbReference type="Gene3D" id="3.90.180.10">
    <property type="entry name" value="Medium-chain alcohol dehydrogenases, catalytic domain"/>
    <property type="match status" value="1"/>
</dbReference>
<organism evidence="8 9">
    <name type="scientific">Streptomyces durocortorensis</name>
    <dbReference type="NCBI Taxonomy" id="2811104"/>
    <lineage>
        <taxon>Bacteria</taxon>
        <taxon>Bacillati</taxon>
        <taxon>Actinomycetota</taxon>
        <taxon>Actinomycetes</taxon>
        <taxon>Kitasatosporales</taxon>
        <taxon>Streptomycetaceae</taxon>
        <taxon>Streptomyces</taxon>
    </lineage>
</organism>
<feature type="non-terminal residue" evidence="8">
    <location>
        <position position="1087"/>
    </location>
</feature>
<dbReference type="InterPro" id="IPR009081">
    <property type="entry name" value="PP-bd_ACP"/>
</dbReference>
<name>A0ABS2I973_9ACTN</name>
<dbReference type="SMART" id="SM00829">
    <property type="entry name" value="PKS_ER"/>
    <property type="match status" value="1"/>
</dbReference>
<evidence type="ECO:0000256" key="4">
    <source>
        <dbReference type="ARBA" id="ARBA00023268"/>
    </source>
</evidence>
<dbReference type="SUPFAM" id="SSF50129">
    <property type="entry name" value="GroES-like"/>
    <property type="match status" value="1"/>
</dbReference>
<dbReference type="Gene3D" id="3.40.50.720">
    <property type="entry name" value="NAD(P)-binding Rossmann-like Domain"/>
    <property type="match status" value="1"/>
</dbReference>
<dbReference type="Pfam" id="PF16197">
    <property type="entry name" value="KAsynt_C_assoc"/>
    <property type="match status" value="1"/>
</dbReference>
<dbReference type="InterPro" id="IPR013154">
    <property type="entry name" value="ADH-like_N"/>
</dbReference>
<evidence type="ECO:0000259" key="7">
    <source>
        <dbReference type="PROSITE" id="PS52004"/>
    </source>
</evidence>
<comment type="caution">
    <text evidence="8">The sequence shown here is derived from an EMBL/GenBank/DDBJ whole genome shotgun (WGS) entry which is preliminary data.</text>
</comment>
<dbReference type="PROSITE" id="PS50075">
    <property type="entry name" value="CARRIER"/>
    <property type="match status" value="1"/>
</dbReference>
<dbReference type="PROSITE" id="PS00606">
    <property type="entry name" value="KS3_1"/>
    <property type="match status" value="1"/>
</dbReference>
<dbReference type="PROSITE" id="PS52004">
    <property type="entry name" value="KS3_2"/>
    <property type="match status" value="1"/>
</dbReference>
<feature type="domain" description="Ketosynthase family 3 (KS3)" evidence="7">
    <location>
        <begin position="658"/>
        <end position="1075"/>
    </location>
</feature>
<evidence type="ECO:0000259" key="6">
    <source>
        <dbReference type="PROSITE" id="PS50075"/>
    </source>
</evidence>
<dbReference type="InterPro" id="IPR020843">
    <property type="entry name" value="ER"/>
</dbReference>
<dbReference type="Proteomes" id="UP000712045">
    <property type="component" value="Unassembled WGS sequence"/>
</dbReference>
<dbReference type="SUPFAM" id="SSF53901">
    <property type="entry name" value="Thiolase-like"/>
    <property type="match status" value="1"/>
</dbReference>
<dbReference type="InterPro" id="IPR016039">
    <property type="entry name" value="Thiolase-like"/>
</dbReference>
<dbReference type="Pfam" id="PF08240">
    <property type="entry name" value="ADH_N"/>
    <property type="match status" value="1"/>
</dbReference>
<keyword evidence="2" id="KW-0597">Phosphoprotein</keyword>
<dbReference type="InterPro" id="IPR014031">
    <property type="entry name" value="Ketoacyl_synth_C"/>
</dbReference>
<dbReference type="InterPro" id="IPR013968">
    <property type="entry name" value="PKS_KR"/>
</dbReference>
<keyword evidence="9" id="KW-1185">Reference proteome</keyword>
<dbReference type="InterPro" id="IPR020806">
    <property type="entry name" value="PKS_PP-bd"/>
</dbReference>
<keyword evidence="4" id="KW-0511">Multifunctional enzyme</keyword>
<keyword evidence="3" id="KW-0808">Transferase</keyword>
<dbReference type="Pfam" id="PF00109">
    <property type="entry name" value="ketoacyl-synt"/>
    <property type="match status" value="1"/>
</dbReference>
<dbReference type="Gene3D" id="3.40.47.10">
    <property type="match status" value="1"/>
</dbReference>
<dbReference type="CDD" id="cd05195">
    <property type="entry name" value="enoyl_red"/>
    <property type="match status" value="1"/>
</dbReference>
<evidence type="ECO:0000256" key="3">
    <source>
        <dbReference type="ARBA" id="ARBA00022679"/>
    </source>
</evidence>
<sequence>LPAGPAAWRLDVTDEGTLDNLALIPAPDADTPLTAGQVRVAVRAAGVNFRDVLLALGMYPDQAQMGAEAAGIVTETGPEVSELAVGDRVFGFFTGGIASGAITDHRLLAPIPTGWTFAQAAGVPVAFATAYYGLVDVADAQPGESVLVHSAAGGVGMAAVQLARHLGLEVFGTAKPTKWDTLRAAGLDDTHIASSRDLGFEKRFRAAAGDRGVNVVLNSLAGEFVDASLRLLGDGGRFADLSRTDLRDAAQVAADHPGVRYQAFNPAEAGPDRVREILTDILDLFNTGALDLLPLTAWDVREAVPAFRHISQARHVGKNVLTVPTPLHPDGTVLITGGTGTLGGLLAKHLVTEHGVRNLTLLSRQGADSTGATELLADLHALGARATVTACDAADRTALADVLAAIPDQHPLTGVIHAAGILDDGVFASMTPQRVEAVLRPKVDAAVNLHDLTLDTDLALFVLYSSASATLGTGGQANYAAANSFLDALASYRRARGLPAQSLGWGLWQQASTMTGHLLDDTTPAPNRKTTTLRTEQGLALFDAAAASHTPHLLPIPLDLTRSSEVPALLRGLIRPAGRRAAGRTEENRTALATRLHALSATDRRDLVLDLVRGNAATVLGHTRADAVGARHAFRDLGFDSLTAVELRNRLNSATAADEPIAIVGMACRLPGHVTSPADLWPLVREGVDATTAFPTDRGWPLDIVAAEAARGGFLDAATEFDAALFGISPREALAMDPQQRLLLETAWEAFESAGIATSHAHGTPTGVFIGAAHAQYGVGMQLPDNALGHLMTGTTTSVASGRLAYTFGLEGPAVTVDTACSSSLVALHLAVQALRNGECEMALAGGVTVLATPGVITEFDRQRGLASDGRCKAFSSGADGTAMSEGVGLLLVERLSDAERLGHEVLAVVRGSAVNQDGASNGLTAPNGPSQERVIRQALANARLTAPEVDAVEAHGTGTKLGDPIEAQAILATYGQGRDADRPLWLGAVKSNIGHTQAAAGVAGVIKMVLAMRNEELPPTLLHADEPTTHVDWSTGAVELLTEARPWPRSDHPQRAGVSSFGISGTNAHIILEAEAPAPSRTTPTP</sequence>
<dbReference type="Pfam" id="PF08659">
    <property type="entry name" value="KR"/>
    <property type="match status" value="1"/>
</dbReference>
<keyword evidence="1" id="KW-0596">Phosphopantetheine</keyword>
<dbReference type="InterPro" id="IPR036291">
    <property type="entry name" value="NAD(P)-bd_dom_sf"/>
</dbReference>
<dbReference type="SMART" id="SM00823">
    <property type="entry name" value="PKS_PP"/>
    <property type="match status" value="1"/>
</dbReference>
<dbReference type="InterPro" id="IPR057326">
    <property type="entry name" value="KR_dom"/>
</dbReference>
<evidence type="ECO:0000256" key="2">
    <source>
        <dbReference type="ARBA" id="ARBA00022553"/>
    </source>
</evidence>
<dbReference type="SUPFAM" id="SSF47336">
    <property type="entry name" value="ACP-like"/>
    <property type="match status" value="1"/>
</dbReference>
<dbReference type="InterPro" id="IPR006162">
    <property type="entry name" value="Ppantetheine_attach_site"/>
</dbReference>
<evidence type="ECO:0000313" key="8">
    <source>
        <dbReference type="EMBL" id="MBM7058814.1"/>
    </source>
</evidence>
<feature type="domain" description="Carrier" evidence="6">
    <location>
        <begin position="606"/>
        <end position="688"/>
    </location>
</feature>
<dbReference type="CDD" id="cd08956">
    <property type="entry name" value="KR_3_FAS_SDR_x"/>
    <property type="match status" value="1"/>
</dbReference>
<dbReference type="CDD" id="cd00833">
    <property type="entry name" value="PKS"/>
    <property type="match status" value="1"/>
</dbReference>
<dbReference type="Pfam" id="PF02801">
    <property type="entry name" value="Ketoacyl-synt_C"/>
    <property type="match status" value="1"/>
</dbReference>
<dbReference type="InterPro" id="IPR018201">
    <property type="entry name" value="Ketoacyl_synth_AS"/>
</dbReference>
<keyword evidence="5" id="KW-0012">Acyltransferase</keyword>
<dbReference type="EMBL" id="JAFEUF010000414">
    <property type="protein sequence ID" value="MBM7058814.1"/>
    <property type="molecule type" value="Genomic_DNA"/>
</dbReference>
<dbReference type="Gene3D" id="1.10.1200.10">
    <property type="entry name" value="ACP-like"/>
    <property type="match status" value="1"/>
</dbReference>
<evidence type="ECO:0000256" key="1">
    <source>
        <dbReference type="ARBA" id="ARBA00022450"/>
    </source>
</evidence>